<dbReference type="PANTHER" id="PTHR31998">
    <property type="entry name" value="K(+)-INSENSITIVE PYROPHOSPHATE-ENERGIZED PROTON PUMP"/>
    <property type="match status" value="1"/>
</dbReference>
<keyword evidence="9" id="KW-0915">Sodium</keyword>
<feature type="site" description="Determinant of potassium dependence" evidence="9">
    <location>
        <position position="467"/>
    </location>
</feature>
<sequence>MELIVNFLPLFGVLALAFVFIKSAWVSKQDQGNEKMIKIAKNIADGAMSFLKAEYKILSIFVIAVAVLLYFKGSAEAGSNGMVAVSFIVGAICSALAGFIGMKVATKANVRTTSAARVSLGKALEVAFAGGAVMGLGVVGLGVLGLSGLFMIYSEMGWGINEVLNVLSGFSLGASSIALFARVGGGIYTKAADVGADLVGKVEAGIPEDHPLNPATIADNVGDNVGDVAGMGADLFESYVGSIIGTMVLGAFIITPDFNGLGAVYLPLVLAAVGIIMSIIGTFFVKVKDGGNPQTALNIGEFGSAGLMVVASYFIINTMIPTGTEGLPNGSLGVFIAVIAGLIAGLAVGKVTEYYTGTGKAPVNSIVKQSETGSATNIIAGLGIGMMSTAIPIILIAAAILVSHYFAGLYGIAIAAVGMLANTGIQLAVDAYGPISDNAGGIAEMAELPSEVRERTDKLDAVGNTTAAIGKGFAIASAALTALALFAAFMKTANVTAIDVSQPDIMAGLLVGGMLPFVFSALSMNAVGRAAMAMIEEVRRQFRDIPKLKAALEVMRKYDSDMSKASEADRKIFDEADGVAEYEKCVAISTQASIREMVLPGLLAIAVPVAIGFIGGAEMLGGLLAGVTTCGVLMAIFQSNAGGAWDNAKKTIEEQGRKGTDAHKAAVVGDTVGDPFKDTSGPSLNILLKLMSVVALVIAPSIALSLDGDTAYASNQVEVAKEVKVNMTKNDDGTVKAIVTTVTTSNGETSTSYDTFEGTEDEVKSSVEALGEKSGDHIIVKKVVRDVESEIGD</sequence>
<dbReference type="HAMAP" id="MF_01129">
    <property type="entry name" value="PPase_energized_pump"/>
    <property type="match status" value="1"/>
</dbReference>
<feature type="transmembrane region" description="Helical" evidence="9">
    <location>
        <begin position="264"/>
        <end position="285"/>
    </location>
</feature>
<feature type="transmembrane region" description="Helical" evidence="9">
    <location>
        <begin position="239"/>
        <end position="258"/>
    </location>
</feature>
<keyword evidence="4 9" id="KW-0460">Magnesium</keyword>
<feature type="transmembrane region" description="Helical" evidence="9">
    <location>
        <begin position="378"/>
        <end position="402"/>
    </location>
</feature>
<feature type="transmembrane region" description="Helical" evidence="9">
    <location>
        <begin position="297"/>
        <end position="320"/>
    </location>
</feature>
<keyword evidence="11" id="KW-1185">Reference proteome</keyword>
<evidence type="ECO:0000256" key="7">
    <source>
        <dbReference type="ARBA" id="ARBA00023065"/>
    </source>
</evidence>
<keyword evidence="9" id="KW-1003">Cell membrane</keyword>
<feature type="transmembrane region" description="Helical" evidence="9">
    <location>
        <begin position="332"/>
        <end position="351"/>
    </location>
</feature>
<dbReference type="EMBL" id="JAKVQD010000004">
    <property type="protein sequence ID" value="MCH4553232.1"/>
    <property type="molecule type" value="Genomic_DNA"/>
</dbReference>
<keyword evidence="9" id="KW-0739">Sodium transport</keyword>
<dbReference type="PIRSF" id="PIRSF001265">
    <property type="entry name" value="H+-PPase"/>
    <property type="match status" value="1"/>
</dbReference>
<proteinExistence type="inferred from homology"/>
<dbReference type="Proteomes" id="UP001156141">
    <property type="component" value="Unassembled WGS sequence"/>
</dbReference>
<evidence type="ECO:0000256" key="9">
    <source>
        <dbReference type="HAMAP-Rule" id="MF_01129"/>
    </source>
</evidence>
<feature type="transmembrane region" description="Helical" evidence="9">
    <location>
        <begin position="163"/>
        <end position="181"/>
    </location>
</feature>
<feature type="transmembrane region" description="Helical" evidence="9">
    <location>
        <begin position="126"/>
        <end position="151"/>
    </location>
</feature>
<dbReference type="EC" id="7.2.3.1" evidence="9"/>
<organism evidence="10 11">
    <name type="scientific">Aestuariibaculum lutulentum</name>
    <dbReference type="NCBI Taxonomy" id="2920935"/>
    <lineage>
        <taxon>Bacteria</taxon>
        <taxon>Pseudomonadati</taxon>
        <taxon>Bacteroidota</taxon>
        <taxon>Flavobacteriia</taxon>
        <taxon>Flavobacteriales</taxon>
        <taxon>Flavobacteriaceae</taxon>
    </lineage>
</organism>
<evidence type="ECO:0000256" key="8">
    <source>
        <dbReference type="ARBA" id="ARBA00023136"/>
    </source>
</evidence>
<comment type="caution">
    <text evidence="10">The sequence shown here is derived from an EMBL/GenBank/DDBJ whole genome shotgun (WGS) entry which is preliminary data.</text>
</comment>
<feature type="transmembrane region" description="Helical" evidence="9">
    <location>
        <begin position="597"/>
        <end position="614"/>
    </location>
</feature>
<comment type="activity regulation">
    <text evidence="9">Requires K(+) for maximal activity.</text>
</comment>
<evidence type="ECO:0000256" key="3">
    <source>
        <dbReference type="ARBA" id="ARBA00022692"/>
    </source>
</evidence>
<evidence type="ECO:0000256" key="6">
    <source>
        <dbReference type="ARBA" id="ARBA00022989"/>
    </source>
</evidence>
<comment type="similarity">
    <text evidence="9">Belongs to the H(+)-translocating pyrophosphatase (TC 3.A.10) family. K(+)-stimulated subfamily.</text>
</comment>
<comment type="catalytic activity">
    <reaction evidence="9">
        <text>Na(+)(in) + diphosphate + H2O = Na(+)(out) + 2 phosphate + H(+)</text>
        <dbReference type="Rhea" id="RHEA:57884"/>
        <dbReference type="ChEBI" id="CHEBI:15377"/>
        <dbReference type="ChEBI" id="CHEBI:15378"/>
        <dbReference type="ChEBI" id="CHEBI:29101"/>
        <dbReference type="ChEBI" id="CHEBI:33019"/>
        <dbReference type="ChEBI" id="CHEBI:43474"/>
        <dbReference type="EC" id="7.2.3.1"/>
    </reaction>
</comment>
<keyword evidence="10" id="KW-0378">Hydrolase</keyword>
<reference evidence="10" key="1">
    <citation type="submission" date="2022-02" db="EMBL/GenBank/DDBJ databases">
        <title>Aestuariibaculum sp., a marine bacterium isolated from sediment in Guangxi.</title>
        <authorList>
            <person name="Ying J."/>
        </authorList>
    </citation>
    <scope>NUCLEOTIDE SEQUENCE</scope>
    <source>
        <strain evidence="10">L182</strain>
    </source>
</reference>
<dbReference type="Pfam" id="PF03030">
    <property type="entry name" value="H_PPase"/>
    <property type="match status" value="1"/>
</dbReference>
<keyword evidence="3 9" id="KW-0812">Transmembrane</keyword>
<protein>
    <recommendedName>
        <fullName evidence="9">Putative K(+)-stimulated pyrophosphate-energized sodium pump</fullName>
        <ecNumber evidence="9">7.2.3.1</ecNumber>
    </recommendedName>
    <alternativeName>
        <fullName evidence="9">Membrane-bound sodium-translocating pyrophosphatase</fullName>
    </alternativeName>
    <alternativeName>
        <fullName evidence="9">Pyrophosphate-energized inorganic pyrophosphatase</fullName>
        <shortName evidence="9">Na(+)-PPase</shortName>
    </alternativeName>
</protein>
<dbReference type="NCBIfam" id="TIGR01104">
    <property type="entry name" value="V_PPase"/>
    <property type="match status" value="1"/>
</dbReference>
<gene>
    <name evidence="9" type="primary">hppA</name>
    <name evidence="10" type="ORF">MKW35_11410</name>
</gene>
<accession>A0ABS9RJV4</accession>
<feature type="transmembrane region" description="Helical" evidence="9">
    <location>
        <begin position="686"/>
        <end position="706"/>
    </location>
</feature>
<comment type="function">
    <text evidence="9">Sodium pump that utilizes the energy of pyrophosphate hydrolysis as the driving force for Na(+) movement across the membrane.</text>
</comment>
<comment type="subunit">
    <text evidence="9">Homodimer.</text>
</comment>
<comment type="subcellular location">
    <subcellularLocation>
        <location evidence="9">Cell membrane</location>
        <topology evidence="9">Multi-pass membrane protein</topology>
    </subcellularLocation>
    <subcellularLocation>
        <location evidence="1">Endomembrane system</location>
        <topology evidence="1">Multi-pass membrane protein</topology>
    </subcellularLocation>
</comment>
<keyword evidence="8 9" id="KW-0472">Membrane</keyword>
<evidence type="ECO:0000256" key="5">
    <source>
        <dbReference type="ARBA" id="ARBA00022967"/>
    </source>
</evidence>
<keyword evidence="9" id="KW-0630">Potassium</keyword>
<feature type="transmembrane region" description="Helical" evidence="9">
    <location>
        <begin position="6"/>
        <end position="26"/>
    </location>
</feature>
<dbReference type="RefSeq" id="WP_240573680.1">
    <property type="nucleotide sequence ID" value="NZ_CP136709.1"/>
</dbReference>
<feature type="transmembrane region" description="Helical" evidence="9">
    <location>
        <begin position="55"/>
        <end position="71"/>
    </location>
</feature>
<feature type="transmembrane region" description="Helical" evidence="9">
    <location>
        <begin position="505"/>
        <end position="527"/>
    </location>
</feature>
<evidence type="ECO:0000256" key="1">
    <source>
        <dbReference type="ARBA" id="ARBA00004127"/>
    </source>
</evidence>
<feature type="transmembrane region" description="Helical" evidence="9">
    <location>
        <begin position="408"/>
        <end position="429"/>
    </location>
</feature>
<keyword evidence="7 9" id="KW-0406">Ion transport</keyword>
<evidence type="ECO:0000313" key="10">
    <source>
        <dbReference type="EMBL" id="MCH4553232.1"/>
    </source>
</evidence>
<keyword evidence="6 9" id="KW-1133">Transmembrane helix</keyword>
<dbReference type="NCBIfam" id="NF001955">
    <property type="entry name" value="PRK00733.2-4"/>
    <property type="match status" value="1"/>
</dbReference>
<comment type="cofactor">
    <cofactor evidence="9">
        <name>Mg(2+)</name>
        <dbReference type="ChEBI" id="CHEBI:18420"/>
    </cofactor>
</comment>
<feature type="transmembrane region" description="Helical" evidence="9">
    <location>
        <begin position="473"/>
        <end position="493"/>
    </location>
</feature>
<keyword evidence="2 9" id="KW-0813">Transport</keyword>
<dbReference type="GO" id="GO:0004427">
    <property type="term" value="F:inorganic diphosphate phosphatase activity"/>
    <property type="evidence" value="ECO:0007669"/>
    <property type="project" value="UniProtKB-EC"/>
</dbReference>
<evidence type="ECO:0000256" key="4">
    <source>
        <dbReference type="ARBA" id="ARBA00022842"/>
    </source>
</evidence>
<name>A0ABS9RJV4_9FLAO</name>
<feature type="transmembrane region" description="Helical" evidence="9">
    <location>
        <begin position="83"/>
        <end position="105"/>
    </location>
</feature>
<dbReference type="InterPro" id="IPR004131">
    <property type="entry name" value="PPase-energised_H-pump"/>
</dbReference>
<evidence type="ECO:0000313" key="11">
    <source>
        <dbReference type="Proteomes" id="UP001156141"/>
    </source>
</evidence>
<comment type="caution">
    <text evidence="9">Lacks conserved residue(s) required for the propagation of feature annotation.</text>
</comment>
<evidence type="ECO:0000256" key="2">
    <source>
        <dbReference type="ARBA" id="ARBA00022448"/>
    </source>
</evidence>
<dbReference type="NCBIfam" id="NF001960">
    <property type="entry name" value="PRK00733.3-5"/>
    <property type="match status" value="1"/>
</dbReference>
<keyword evidence="5 9" id="KW-1278">Translocase</keyword>